<dbReference type="HOGENOM" id="CLU_033743_3_2_1"/>
<keyword evidence="3" id="KW-1185">Reference proteome</keyword>
<dbReference type="OrthoDB" id="2691415at2759"/>
<protein>
    <recommendedName>
        <fullName evidence="4">DUF4939 domain-containing protein</fullName>
    </recommendedName>
</protein>
<organism evidence="2 3">
    <name type="scientific">Pisolithus tinctorius Marx 270</name>
    <dbReference type="NCBI Taxonomy" id="870435"/>
    <lineage>
        <taxon>Eukaryota</taxon>
        <taxon>Fungi</taxon>
        <taxon>Dikarya</taxon>
        <taxon>Basidiomycota</taxon>
        <taxon>Agaricomycotina</taxon>
        <taxon>Agaricomycetes</taxon>
        <taxon>Agaricomycetidae</taxon>
        <taxon>Boletales</taxon>
        <taxon>Sclerodermatineae</taxon>
        <taxon>Pisolithaceae</taxon>
        <taxon>Pisolithus</taxon>
    </lineage>
</organism>
<feature type="compositionally biased region" description="Acidic residues" evidence="1">
    <location>
        <begin position="28"/>
        <end position="46"/>
    </location>
</feature>
<evidence type="ECO:0000313" key="2">
    <source>
        <dbReference type="EMBL" id="KIO07655.1"/>
    </source>
</evidence>
<evidence type="ECO:0000313" key="3">
    <source>
        <dbReference type="Proteomes" id="UP000054217"/>
    </source>
</evidence>
<dbReference type="EMBL" id="KN831959">
    <property type="protein sequence ID" value="KIO07655.1"/>
    <property type="molecule type" value="Genomic_DNA"/>
</dbReference>
<dbReference type="Proteomes" id="UP000054217">
    <property type="component" value="Unassembled WGS sequence"/>
</dbReference>
<proteinExistence type="predicted"/>
<feature type="region of interest" description="Disordered" evidence="1">
    <location>
        <begin position="1"/>
        <end position="48"/>
    </location>
</feature>
<name>A0A0C3P3N6_PISTI</name>
<evidence type="ECO:0000256" key="1">
    <source>
        <dbReference type="SAM" id="MobiDB-lite"/>
    </source>
</evidence>
<gene>
    <name evidence="2" type="ORF">M404DRAFT_23523</name>
</gene>
<evidence type="ECO:0008006" key="4">
    <source>
        <dbReference type="Google" id="ProtNLM"/>
    </source>
</evidence>
<feature type="compositionally biased region" description="Acidic residues" evidence="1">
    <location>
        <begin position="1"/>
        <end position="20"/>
    </location>
</feature>
<reference evidence="3" key="2">
    <citation type="submission" date="2015-01" db="EMBL/GenBank/DDBJ databases">
        <title>Evolutionary Origins and Diversification of the Mycorrhizal Mutualists.</title>
        <authorList>
            <consortium name="DOE Joint Genome Institute"/>
            <consortium name="Mycorrhizal Genomics Consortium"/>
            <person name="Kohler A."/>
            <person name="Kuo A."/>
            <person name="Nagy L.G."/>
            <person name="Floudas D."/>
            <person name="Copeland A."/>
            <person name="Barry K.W."/>
            <person name="Cichocki N."/>
            <person name="Veneault-Fourrey C."/>
            <person name="LaButti K."/>
            <person name="Lindquist E.A."/>
            <person name="Lipzen A."/>
            <person name="Lundell T."/>
            <person name="Morin E."/>
            <person name="Murat C."/>
            <person name="Riley R."/>
            <person name="Ohm R."/>
            <person name="Sun H."/>
            <person name="Tunlid A."/>
            <person name="Henrissat B."/>
            <person name="Grigoriev I.V."/>
            <person name="Hibbett D.S."/>
            <person name="Martin F."/>
        </authorList>
    </citation>
    <scope>NUCLEOTIDE SEQUENCE [LARGE SCALE GENOMIC DNA]</scope>
    <source>
        <strain evidence="3">Marx 270</strain>
    </source>
</reference>
<dbReference type="AlphaFoldDB" id="A0A0C3P3N6"/>
<accession>A0A0C3P3N6</accession>
<sequence>MDLMDDGLDDGDNNNPDNDDPSNSPSDDNPDEDDLEDKPDFPDPDTEPTVVVFDSLAKAIKLLACNTCTSPESSSRTKFHKPNTFDGTDPKKLHTFLIQCKLNFQDWSQACRTDCAKVIFAQSYLKGMALEWFEPDLLRAKDPNDQPLWMDSWREFM</sequence>
<dbReference type="InParanoid" id="A0A0C3P3N6"/>
<reference evidence="2 3" key="1">
    <citation type="submission" date="2014-04" db="EMBL/GenBank/DDBJ databases">
        <authorList>
            <consortium name="DOE Joint Genome Institute"/>
            <person name="Kuo A."/>
            <person name="Kohler A."/>
            <person name="Costa M.D."/>
            <person name="Nagy L.G."/>
            <person name="Floudas D."/>
            <person name="Copeland A."/>
            <person name="Barry K.W."/>
            <person name="Cichocki N."/>
            <person name="Veneault-Fourrey C."/>
            <person name="LaButti K."/>
            <person name="Lindquist E.A."/>
            <person name="Lipzen A."/>
            <person name="Lundell T."/>
            <person name="Morin E."/>
            <person name="Murat C."/>
            <person name="Sun H."/>
            <person name="Tunlid A."/>
            <person name="Henrissat B."/>
            <person name="Grigoriev I.V."/>
            <person name="Hibbett D.S."/>
            <person name="Martin F."/>
            <person name="Nordberg H.P."/>
            <person name="Cantor M.N."/>
            <person name="Hua S.X."/>
        </authorList>
    </citation>
    <scope>NUCLEOTIDE SEQUENCE [LARGE SCALE GENOMIC DNA]</scope>
    <source>
        <strain evidence="2 3">Marx 270</strain>
    </source>
</reference>